<feature type="binding site" evidence="7">
    <location>
        <position position="484"/>
    </location>
    <ligand>
        <name>ATP</name>
        <dbReference type="ChEBI" id="CHEBI:30616"/>
    </ligand>
</feature>
<dbReference type="AlphaFoldDB" id="A0A7K4BYP7"/>
<dbReference type="NCBIfam" id="TIGR00459">
    <property type="entry name" value="aspS_bact"/>
    <property type="match status" value="1"/>
</dbReference>
<dbReference type="InterPro" id="IPR047090">
    <property type="entry name" value="AspRS_core"/>
</dbReference>
<comment type="catalytic activity">
    <reaction evidence="7">
        <text>tRNA(Asx) + L-aspartate + ATP = L-aspartyl-tRNA(Asx) + AMP + diphosphate</text>
        <dbReference type="Rhea" id="RHEA:18349"/>
        <dbReference type="Rhea" id="RHEA-COMP:9710"/>
        <dbReference type="Rhea" id="RHEA-COMP:9711"/>
        <dbReference type="ChEBI" id="CHEBI:29991"/>
        <dbReference type="ChEBI" id="CHEBI:30616"/>
        <dbReference type="ChEBI" id="CHEBI:33019"/>
        <dbReference type="ChEBI" id="CHEBI:78442"/>
        <dbReference type="ChEBI" id="CHEBI:78516"/>
        <dbReference type="ChEBI" id="CHEBI:456215"/>
        <dbReference type="EC" id="6.1.1.23"/>
    </reaction>
</comment>
<comment type="subcellular location">
    <subcellularLocation>
        <location evidence="7">Cytoplasm</location>
    </subcellularLocation>
</comment>
<dbReference type="InterPro" id="IPR002312">
    <property type="entry name" value="Asp/Asn-tRNA-synth_IIb"/>
</dbReference>
<dbReference type="Gene3D" id="3.30.930.10">
    <property type="entry name" value="Bira Bifunctional Protein, Domain 2"/>
    <property type="match status" value="1"/>
</dbReference>
<evidence type="ECO:0000256" key="2">
    <source>
        <dbReference type="ARBA" id="ARBA00022598"/>
    </source>
</evidence>
<dbReference type="GO" id="GO:0006422">
    <property type="term" value="P:aspartyl-tRNA aminoacylation"/>
    <property type="evidence" value="ECO:0007669"/>
    <property type="project" value="UniProtKB-UniRule"/>
</dbReference>
<evidence type="ECO:0000256" key="7">
    <source>
        <dbReference type="HAMAP-Rule" id="MF_00044"/>
    </source>
</evidence>
<dbReference type="PROSITE" id="PS50862">
    <property type="entry name" value="AA_TRNA_LIGASE_II"/>
    <property type="match status" value="1"/>
</dbReference>
<evidence type="ECO:0000256" key="3">
    <source>
        <dbReference type="ARBA" id="ARBA00022741"/>
    </source>
</evidence>
<evidence type="ECO:0000256" key="5">
    <source>
        <dbReference type="ARBA" id="ARBA00022917"/>
    </source>
</evidence>
<dbReference type="EC" id="6.1.1.23" evidence="7"/>
<proteinExistence type="inferred from homology"/>
<dbReference type="GO" id="GO:0050560">
    <property type="term" value="F:aspartate-tRNA(Asn) ligase activity"/>
    <property type="evidence" value="ECO:0007669"/>
    <property type="project" value="UniProtKB-EC"/>
</dbReference>
<dbReference type="NCBIfam" id="NF001750">
    <property type="entry name" value="PRK00476.1"/>
    <property type="match status" value="1"/>
</dbReference>
<dbReference type="Pfam" id="PF02938">
    <property type="entry name" value="GAD"/>
    <property type="match status" value="1"/>
</dbReference>
<dbReference type="GO" id="GO:0003676">
    <property type="term" value="F:nucleic acid binding"/>
    <property type="evidence" value="ECO:0007669"/>
    <property type="project" value="InterPro"/>
</dbReference>
<feature type="region of interest" description="Aspartate" evidence="7">
    <location>
        <begin position="201"/>
        <end position="204"/>
    </location>
</feature>
<dbReference type="GO" id="GO:0005524">
    <property type="term" value="F:ATP binding"/>
    <property type="evidence" value="ECO:0007669"/>
    <property type="project" value="UniProtKB-UniRule"/>
</dbReference>
<feature type="domain" description="Aminoacyl-transfer RNA synthetases class-II family profile" evidence="8">
    <location>
        <begin position="146"/>
        <end position="557"/>
    </location>
</feature>
<feature type="binding site" evidence="7">
    <location>
        <begin position="536"/>
        <end position="539"/>
    </location>
    <ligand>
        <name>ATP</name>
        <dbReference type="ChEBI" id="CHEBI:30616"/>
    </ligand>
</feature>
<keyword evidence="2 7" id="KW-0436">Ligase</keyword>
<dbReference type="InterPro" id="IPR047089">
    <property type="entry name" value="Asp-tRNA-ligase_1_N"/>
</dbReference>
<comment type="similarity">
    <text evidence="1 7">Belongs to the class-II aminoacyl-tRNA synthetase family. Type 1 subfamily.</text>
</comment>
<organism evidence="9 10">
    <name type="scientific">Candidatus Iainarchaeum sp</name>
    <dbReference type="NCBI Taxonomy" id="3101447"/>
    <lineage>
        <taxon>Archaea</taxon>
        <taxon>Candidatus Iainarchaeota</taxon>
        <taxon>Candidatus Iainarchaeia</taxon>
        <taxon>Candidatus Iainarchaeales</taxon>
        <taxon>Candidatus Iainarchaeaceae</taxon>
        <taxon>Candidatus Iainarchaeum</taxon>
    </lineage>
</organism>
<dbReference type="Pfam" id="PF01336">
    <property type="entry name" value="tRNA_anti-codon"/>
    <property type="match status" value="1"/>
</dbReference>
<keyword evidence="5 7" id="KW-0648">Protein biosynthesis</keyword>
<sequence length="593" mass="67250">MSMHRTNTCGELDTSFVGKEITLIGWADTVRDHGNVTFVDLRDRYGITQVVIDHKKSEELASLAKKIRKEFILKIKGIVKNRPSGTEKKDLFTGAIEVDSSVVEIVSESLPLPIDLTGRTETNDDMMLKYRYLALRKPELQKNIIMRHKVVKLVRDYLDGNGFVEIETPILAKSTPEGARDYLVPSRVNPGKFYALPQSPQLFKQLLMIGGFDKYFQITKCFRDEDLRADRQPEFSQIDIEMSFLEQKDLMELTEGLVKKIWKEFLGIDLVTPFPVLDYTDAIKIYGVDRPDTRFEMLLVDLTEEMGKSEFNAFNNVVLNKGIIKAINVKGKADFSRKEISEFEDFVKIYKANGLANLKMVGGKLDGTIAKFFTEEQLQKVVEKTSAEEGDLILICAGKEKVVNDGLGYLRVHLGKKLGLIKKNQFNFLWVNDFPMFEWDETEGKISAVHHPFTSPKPEHLELFETEPLKMKANAYDLVLNGYELAGGSIRIHDPKIQSKVFKTIGLSEEEAKQKFGFFLEAFNYGAPIHGGLGFGLDRLIMLITGAESLREVIAFPKNKAAISLMDNSPSEVTDKQLEELHIKLDIVVEEKK</sequence>
<dbReference type="PANTHER" id="PTHR22594:SF5">
    <property type="entry name" value="ASPARTATE--TRNA LIGASE, MITOCHONDRIAL"/>
    <property type="match status" value="1"/>
</dbReference>
<dbReference type="GO" id="GO:0004815">
    <property type="term" value="F:aspartate-tRNA ligase activity"/>
    <property type="evidence" value="ECO:0007669"/>
    <property type="project" value="UniProtKB-UniRule"/>
</dbReference>
<name>A0A7K4BYP7_9ARCH</name>
<dbReference type="SUPFAM" id="SSF55681">
    <property type="entry name" value="Class II aaRS and biotin synthetases"/>
    <property type="match status" value="1"/>
</dbReference>
<protein>
    <recommendedName>
        <fullName evidence="7">Aspartate--tRNA(Asp/Asn) ligase</fullName>
        <ecNumber evidence="7">6.1.1.23</ecNumber>
    </recommendedName>
    <alternativeName>
        <fullName evidence="7">Aspartyl-tRNA synthetase</fullName>
        <shortName evidence="7">AspRS</shortName>
    </alternativeName>
    <alternativeName>
        <fullName evidence="7">Non-discriminating aspartyl-tRNA synthetase</fullName>
        <shortName evidence="7">ND-AspRS</shortName>
    </alternativeName>
</protein>
<dbReference type="CDD" id="cd04317">
    <property type="entry name" value="EcAspRS_like_N"/>
    <property type="match status" value="1"/>
</dbReference>
<evidence type="ECO:0000256" key="4">
    <source>
        <dbReference type="ARBA" id="ARBA00022840"/>
    </source>
</evidence>
<dbReference type="GO" id="GO:0005737">
    <property type="term" value="C:cytoplasm"/>
    <property type="evidence" value="ECO:0007669"/>
    <property type="project" value="UniProtKB-SubCell"/>
</dbReference>
<feature type="binding site" evidence="7">
    <location>
        <begin position="223"/>
        <end position="225"/>
    </location>
    <ligand>
        <name>ATP</name>
        <dbReference type="ChEBI" id="CHEBI:30616"/>
    </ligand>
</feature>
<keyword evidence="4 7" id="KW-0067">ATP-binding</keyword>
<accession>A0A7K4BYP7</accession>
<dbReference type="InterPro" id="IPR004364">
    <property type="entry name" value="Aa-tRNA-synt_II"/>
</dbReference>
<dbReference type="Gene3D" id="2.40.50.140">
    <property type="entry name" value="Nucleic acid-binding proteins"/>
    <property type="match status" value="1"/>
</dbReference>
<feature type="site" description="Important for tRNA non-discrimination" evidence="7">
    <location>
        <position position="33"/>
    </location>
</feature>
<evidence type="ECO:0000256" key="1">
    <source>
        <dbReference type="ARBA" id="ARBA00006303"/>
    </source>
</evidence>
<dbReference type="InterPro" id="IPR045864">
    <property type="entry name" value="aa-tRNA-synth_II/BPL/LPL"/>
</dbReference>
<feature type="site" description="Important for tRNA non-discrimination" evidence="7">
    <location>
        <position position="85"/>
    </location>
</feature>
<evidence type="ECO:0000313" key="10">
    <source>
        <dbReference type="Proteomes" id="UP000526302"/>
    </source>
</evidence>
<dbReference type="HAMAP" id="MF_00044">
    <property type="entry name" value="Asp_tRNA_synth_type1"/>
    <property type="match status" value="1"/>
</dbReference>
<keyword evidence="6 7" id="KW-0030">Aminoacyl-tRNA synthetase</keyword>
<comment type="function">
    <text evidence="7">Aspartyl-tRNA synthetase with relaxed tRNA specificity since it is able to aspartylate not only its cognate tRNA(Asp) but also tRNA(Asn). Reaction proceeds in two steps: L-aspartate is first activated by ATP to form Asp-AMP and then transferred to the acceptor end of tRNA(Asp/Asn).</text>
</comment>
<evidence type="ECO:0000259" key="8">
    <source>
        <dbReference type="PROSITE" id="PS50862"/>
    </source>
</evidence>
<dbReference type="SUPFAM" id="SSF50249">
    <property type="entry name" value="Nucleic acid-binding proteins"/>
    <property type="match status" value="1"/>
</dbReference>
<feature type="binding site" evidence="7">
    <location>
        <position position="177"/>
    </location>
    <ligand>
        <name>L-aspartate</name>
        <dbReference type="ChEBI" id="CHEBI:29991"/>
    </ligand>
</feature>
<feature type="binding site" evidence="7">
    <location>
        <position position="450"/>
    </location>
    <ligand>
        <name>L-aspartate</name>
        <dbReference type="ChEBI" id="CHEBI:29991"/>
    </ligand>
</feature>
<gene>
    <name evidence="7 9" type="primary">aspS</name>
    <name evidence="9" type="ORF">GX950_00730</name>
</gene>
<feature type="binding site" evidence="7">
    <location>
        <position position="232"/>
    </location>
    <ligand>
        <name>ATP</name>
        <dbReference type="ChEBI" id="CHEBI:30616"/>
    </ligand>
</feature>
<reference evidence="9 10" key="1">
    <citation type="journal article" date="2020" name="Biotechnol. Biofuels">
        <title>New insights from the biogas microbiome by comprehensive genome-resolved metagenomics of nearly 1600 species originating from multiple anaerobic digesters.</title>
        <authorList>
            <person name="Campanaro S."/>
            <person name="Treu L."/>
            <person name="Rodriguez-R L.M."/>
            <person name="Kovalovszki A."/>
            <person name="Ziels R.M."/>
            <person name="Maus I."/>
            <person name="Zhu X."/>
            <person name="Kougias P.G."/>
            <person name="Basile A."/>
            <person name="Luo G."/>
            <person name="Schluter A."/>
            <person name="Konstantinidis K.T."/>
            <person name="Angelidaki I."/>
        </authorList>
    </citation>
    <scope>NUCLEOTIDE SEQUENCE [LARGE SCALE GENOMIC DNA]</scope>
    <source>
        <strain evidence="9">AS22ysBPME_79</strain>
    </source>
</reference>
<feature type="binding site" evidence="7">
    <location>
        <position position="223"/>
    </location>
    <ligand>
        <name>L-aspartate</name>
        <dbReference type="ChEBI" id="CHEBI:29991"/>
    </ligand>
</feature>
<evidence type="ECO:0000313" key="9">
    <source>
        <dbReference type="EMBL" id="NMA44325.1"/>
    </source>
</evidence>
<dbReference type="InterPro" id="IPR029351">
    <property type="entry name" value="GAD_dom"/>
</dbReference>
<dbReference type="PANTHER" id="PTHR22594">
    <property type="entry name" value="ASPARTYL/LYSYL-TRNA SYNTHETASE"/>
    <property type="match status" value="1"/>
</dbReference>
<dbReference type="EMBL" id="JAAZKV010000007">
    <property type="protein sequence ID" value="NMA44325.1"/>
    <property type="molecule type" value="Genomic_DNA"/>
</dbReference>
<keyword evidence="7" id="KW-0963">Cytoplasm</keyword>
<dbReference type="InterPro" id="IPR004365">
    <property type="entry name" value="NA-bd_OB_tRNA"/>
</dbReference>
<dbReference type="Gene3D" id="3.30.1360.30">
    <property type="entry name" value="GAD-like domain"/>
    <property type="match status" value="1"/>
</dbReference>
<comment type="subunit">
    <text evidence="7">Homodimer.</text>
</comment>
<dbReference type="InterPro" id="IPR004524">
    <property type="entry name" value="Asp-tRNA-ligase_1"/>
</dbReference>
<dbReference type="CDD" id="cd00777">
    <property type="entry name" value="AspRS_core"/>
    <property type="match status" value="1"/>
</dbReference>
<comment type="caution">
    <text evidence="9">The sequence shown here is derived from an EMBL/GenBank/DDBJ whole genome shotgun (WGS) entry which is preliminary data.</text>
</comment>
<dbReference type="InterPro" id="IPR006195">
    <property type="entry name" value="aa-tRNA-synth_II"/>
</dbReference>
<feature type="binding site" evidence="7">
    <location>
        <position position="491"/>
    </location>
    <ligand>
        <name>L-aspartate</name>
        <dbReference type="ChEBI" id="CHEBI:29991"/>
    </ligand>
</feature>
<keyword evidence="3 7" id="KW-0547">Nucleotide-binding</keyword>
<dbReference type="SUPFAM" id="SSF55261">
    <property type="entry name" value="GAD domain-like"/>
    <property type="match status" value="1"/>
</dbReference>
<evidence type="ECO:0000256" key="6">
    <source>
        <dbReference type="ARBA" id="ARBA00023146"/>
    </source>
</evidence>
<dbReference type="Pfam" id="PF00152">
    <property type="entry name" value="tRNA-synt_2"/>
    <property type="match status" value="1"/>
</dbReference>
<dbReference type="Proteomes" id="UP000526302">
    <property type="component" value="Unassembled WGS sequence"/>
</dbReference>
<dbReference type="InterPro" id="IPR012340">
    <property type="entry name" value="NA-bd_OB-fold"/>
</dbReference>
<dbReference type="PRINTS" id="PR01042">
    <property type="entry name" value="TRNASYNTHASP"/>
</dbReference>
<dbReference type="InterPro" id="IPR004115">
    <property type="entry name" value="GAD-like_sf"/>
</dbReference>